<dbReference type="HAMAP" id="MF_01931">
    <property type="entry name" value="PurF"/>
    <property type="match status" value="1"/>
</dbReference>
<feature type="binding site" evidence="7 11">
    <location>
        <position position="248"/>
    </location>
    <ligand>
        <name>[4Fe-4S] cluster</name>
        <dbReference type="ChEBI" id="CHEBI:49883"/>
    </ligand>
</feature>
<keyword evidence="4 7" id="KW-0808">Transferase</keyword>
<dbReference type="Gene3D" id="3.40.50.2020">
    <property type="match status" value="1"/>
</dbReference>
<dbReference type="SUPFAM" id="SSF53271">
    <property type="entry name" value="PRTase-like"/>
    <property type="match status" value="1"/>
</dbReference>
<dbReference type="PANTHER" id="PTHR11907">
    <property type="entry name" value="AMIDOPHOSPHORIBOSYLTRANSFERASE"/>
    <property type="match status" value="1"/>
</dbReference>
<comment type="catalytic activity">
    <reaction evidence="7 8">
        <text>5-phospho-beta-D-ribosylamine + L-glutamate + diphosphate = 5-phospho-alpha-D-ribose 1-diphosphate + L-glutamine + H2O</text>
        <dbReference type="Rhea" id="RHEA:14905"/>
        <dbReference type="ChEBI" id="CHEBI:15377"/>
        <dbReference type="ChEBI" id="CHEBI:29985"/>
        <dbReference type="ChEBI" id="CHEBI:33019"/>
        <dbReference type="ChEBI" id="CHEBI:58017"/>
        <dbReference type="ChEBI" id="CHEBI:58359"/>
        <dbReference type="ChEBI" id="CHEBI:58681"/>
        <dbReference type="EC" id="2.4.2.14"/>
    </reaction>
</comment>
<dbReference type="Gene3D" id="3.60.20.10">
    <property type="entry name" value="Glutamine Phosphoribosylpyrophosphate, subunit 1, domain 1"/>
    <property type="match status" value="1"/>
</dbReference>
<dbReference type="GO" id="GO:0051539">
    <property type="term" value="F:4 iron, 4 sulfur cluster binding"/>
    <property type="evidence" value="ECO:0007669"/>
    <property type="project" value="UniProtKB-KW"/>
</dbReference>
<dbReference type="CDD" id="cd00715">
    <property type="entry name" value="GPATase_N"/>
    <property type="match status" value="1"/>
</dbReference>
<keyword evidence="5 7" id="KW-0658">Purine biosynthesis</keyword>
<dbReference type="Proteomes" id="UP000017429">
    <property type="component" value="Chromosome"/>
</dbReference>
<keyword evidence="7 10" id="KW-0460">Magnesium</keyword>
<dbReference type="Pfam" id="PF13537">
    <property type="entry name" value="GATase_7"/>
    <property type="match status" value="1"/>
</dbReference>
<comment type="pathway">
    <text evidence="1 7 8">Purine metabolism; IMP biosynthesis via de novo pathway; N(1)-(5-phospho-D-ribosyl)glycinamide from 5-phospho-alpha-D-ribose 1-diphosphate: step 1/2.</text>
</comment>
<keyword evidence="7 11" id="KW-0408">Iron</keyword>
<dbReference type="InterPro" id="IPR029057">
    <property type="entry name" value="PRTase-like"/>
</dbReference>
<evidence type="ECO:0000256" key="1">
    <source>
        <dbReference type="ARBA" id="ARBA00005209"/>
    </source>
</evidence>
<comment type="cofactor">
    <cofactor evidence="7 11">
        <name>[4Fe-4S] cluster</name>
        <dbReference type="ChEBI" id="CHEBI:49883"/>
    </cofactor>
    <text evidence="7 11">Binds 1 [4Fe-4S] cluster per subunit.</text>
</comment>
<evidence type="ECO:0000256" key="7">
    <source>
        <dbReference type="HAMAP-Rule" id="MF_01931"/>
    </source>
</evidence>
<dbReference type="InterPro" id="IPR000836">
    <property type="entry name" value="PRTase_dom"/>
</dbReference>
<evidence type="ECO:0000256" key="6">
    <source>
        <dbReference type="ARBA" id="ARBA00022962"/>
    </source>
</evidence>
<evidence type="ECO:0000256" key="4">
    <source>
        <dbReference type="ARBA" id="ARBA00022679"/>
    </source>
</evidence>
<dbReference type="PIRSF" id="PIRSF000485">
    <property type="entry name" value="Amd_phspho_trans"/>
    <property type="match status" value="1"/>
</dbReference>
<dbReference type="PROSITE" id="PS51278">
    <property type="entry name" value="GATASE_TYPE_2"/>
    <property type="match status" value="1"/>
</dbReference>
<dbReference type="GO" id="GO:0009113">
    <property type="term" value="P:purine nucleobase biosynthetic process"/>
    <property type="evidence" value="ECO:0007669"/>
    <property type="project" value="UniProtKB-UniRule"/>
</dbReference>
<gene>
    <name evidence="7 12" type="primary">purF</name>
    <name evidence="12" type="ORF">N508_002076</name>
</gene>
<dbReference type="NCBIfam" id="TIGR01134">
    <property type="entry name" value="purF"/>
    <property type="match status" value="1"/>
</dbReference>
<comment type="cofactor">
    <cofactor evidence="7 10">
        <name>Mg(2+)</name>
        <dbReference type="ChEBI" id="CHEBI:18420"/>
    </cofactor>
    <text evidence="7 10">Binds 1 Mg(2+) ion per subunit.</text>
</comment>
<evidence type="ECO:0000256" key="3">
    <source>
        <dbReference type="ARBA" id="ARBA00022676"/>
    </source>
</evidence>
<evidence type="ECO:0000256" key="8">
    <source>
        <dbReference type="PIRNR" id="PIRNR000485"/>
    </source>
</evidence>
<feature type="binding site" evidence="7 10">
    <location>
        <position position="358"/>
    </location>
    <ligand>
        <name>Mg(2+)</name>
        <dbReference type="ChEBI" id="CHEBI:18420"/>
    </ligand>
</feature>
<evidence type="ECO:0000256" key="11">
    <source>
        <dbReference type="PIRSR" id="PIRSR000485-3"/>
    </source>
</evidence>
<dbReference type="Pfam" id="PF00156">
    <property type="entry name" value="Pribosyltran"/>
    <property type="match status" value="1"/>
</dbReference>
<dbReference type="InterPro" id="IPR029055">
    <property type="entry name" value="Ntn_hydrolases_N"/>
</dbReference>
<dbReference type="AlphaFoldDB" id="V2Q9X9"/>
<dbReference type="RefSeq" id="WP_023276618.1">
    <property type="nucleotide sequence ID" value="NZ_CP097562.1"/>
</dbReference>
<dbReference type="KEGG" id="msch:N508_002076"/>
<dbReference type="InterPro" id="IPR017932">
    <property type="entry name" value="GATase_2_dom"/>
</dbReference>
<feature type="active site" description="Nucleophile" evidence="7 9">
    <location>
        <position position="12"/>
    </location>
</feature>
<dbReference type="EC" id="2.4.2.14" evidence="7"/>
<keyword evidence="7 11" id="KW-0411">Iron-sulfur</keyword>
<dbReference type="GO" id="GO:0004044">
    <property type="term" value="F:amidophosphoribosyltransferase activity"/>
    <property type="evidence" value="ECO:0007669"/>
    <property type="project" value="UniProtKB-UniRule"/>
</dbReference>
<keyword evidence="7" id="KW-0004">4Fe-4S</keyword>
<dbReference type="CDD" id="cd06223">
    <property type="entry name" value="PRTases_typeI"/>
    <property type="match status" value="1"/>
</dbReference>
<evidence type="ECO:0000313" key="12">
    <source>
        <dbReference type="EMBL" id="USF24981.1"/>
    </source>
</evidence>
<evidence type="ECO:0000256" key="5">
    <source>
        <dbReference type="ARBA" id="ARBA00022755"/>
    </source>
</evidence>
<dbReference type="GO" id="GO:0006189">
    <property type="term" value="P:'de novo' IMP biosynthetic process"/>
    <property type="evidence" value="ECO:0007669"/>
    <property type="project" value="UniProtKB-UniRule"/>
</dbReference>
<protein>
    <recommendedName>
        <fullName evidence="7">Amidophosphoribosyltransferase</fullName>
        <shortName evidence="7">ATase</shortName>
        <ecNumber evidence="7">2.4.2.14</ecNumber>
    </recommendedName>
    <alternativeName>
        <fullName evidence="7">Glutamine phosphoribosylpyrophosphate amidotransferase</fullName>
        <shortName evidence="7">GPATase</shortName>
    </alternativeName>
</protein>
<sequence>MIDGADKFYDECAIAGVYGNHEAANLVYLCLYALQHRGQQGTGIAAYDGEHINSEKREGLVADVYTKKRLKKLHGKIAIGHNRYPTDGVFSTRNLQPIIAELPIGDCALAYNGNLINAFKIRRQLIQDGVIFSTGTDSETIMHLLAKRLKNEDFITALSNVMTQITGSYSMVFMADNKLIAMRDPHGVRPLAMGMMKDGYVFVSETVALDLIDAHFVREVEPGEMVVVDASGVKSYFPNGKVENPAPCVFEHVYFARPDSFMFGQSVYEVRKGFGKMLAKECPVDADIVIPVPDSGITATIGYSEESKIPFELGIIRNHYVGRTFIEPSQNIRDFGVRVKLNPVRNLIKGKKIVVVDDSIVRGTTSKKIVKLLRDAGAKEIHMRISAPPTSYPCYYGIDTPTKKELISNTHTEDEIRRFIGADTLGYISLEGMKKVLIDNNFCFACFTGQYPINPADLIED</sequence>
<reference evidence="12" key="1">
    <citation type="journal article" date="2014" name="Genome Announc.">
        <title>Draft genome sequences of the altered schaedler flora, a defined bacterial community from gnotobiotic mice.</title>
        <authorList>
            <person name="Wannemuehler M.J."/>
            <person name="Overstreet A.M."/>
            <person name="Ward D.V."/>
            <person name="Phillips G.J."/>
        </authorList>
    </citation>
    <scope>NUCLEOTIDE SEQUENCE</scope>
    <source>
        <strain evidence="12">ASF457</strain>
    </source>
</reference>
<keyword evidence="13" id="KW-1185">Reference proteome</keyword>
<comment type="similarity">
    <text evidence="2 7 8">In the C-terminal section; belongs to the purine/pyrimidine phosphoribosyltransferase family.</text>
</comment>
<name>V2Q9X9_9BACT</name>
<comment type="function">
    <text evidence="7">Catalyzes the formation of phosphoribosylamine from phosphoribosylpyrophosphate (PRPP) and glutamine.</text>
</comment>
<feature type="binding site" evidence="7 10">
    <location>
        <position position="295"/>
    </location>
    <ligand>
        <name>Mg(2+)</name>
        <dbReference type="ChEBI" id="CHEBI:18420"/>
    </ligand>
</feature>
<reference evidence="12" key="3">
    <citation type="submission" date="2022-06" db="EMBL/GenBank/DDBJ databases">
        <title>Resources to Facilitate Use of the Altered Schaedler Flora (ASF) Mouse Model to Study Microbiome Function.</title>
        <authorList>
            <person name="Proctor A."/>
            <person name="Parvinroo S."/>
            <person name="Richie T."/>
            <person name="Jia X."/>
            <person name="Lee S.T.M."/>
            <person name="Karp P.D."/>
            <person name="Paley S."/>
            <person name="Kostic A.D."/>
            <person name="Pierre J.F."/>
            <person name="Wannemuehler M.J."/>
            <person name="Phillips G.J."/>
        </authorList>
    </citation>
    <scope>NUCLEOTIDE SEQUENCE</scope>
    <source>
        <strain evidence="12">ASF457</strain>
    </source>
</reference>
<feature type="binding site" evidence="7 11">
    <location>
        <position position="394"/>
    </location>
    <ligand>
        <name>[4Fe-4S] cluster</name>
        <dbReference type="ChEBI" id="CHEBI:49883"/>
    </ligand>
</feature>
<dbReference type="InterPro" id="IPR035584">
    <property type="entry name" value="PurF_N"/>
</dbReference>
<keyword evidence="3 7" id="KW-0328">Glycosyltransferase</keyword>
<feature type="binding site" evidence="7 11">
    <location>
        <position position="443"/>
    </location>
    <ligand>
        <name>[4Fe-4S] cluster</name>
        <dbReference type="ChEBI" id="CHEBI:49883"/>
    </ligand>
</feature>
<keyword evidence="6 7" id="KW-0315">Glutamine amidotransferase</keyword>
<reference evidence="12" key="2">
    <citation type="submission" date="2022-05" db="EMBL/GenBank/DDBJ databases">
        <authorList>
            <person name="Proctor A.L."/>
            <person name="Phillips G.J."/>
            <person name="Wannemuehler M.J."/>
        </authorList>
    </citation>
    <scope>NUCLEOTIDE SEQUENCE</scope>
    <source>
        <strain evidence="12">ASF457</strain>
    </source>
</reference>
<accession>V2Q9X9</accession>
<dbReference type="GO" id="GO:0000287">
    <property type="term" value="F:magnesium ion binding"/>
    <property type="evidence" value="ECO:0007669"/>
    <property type="project" value="UniProtKB-UniRule"/>
</dbReference>
<evidence type="ECO:0000256" key="9">
    <source>
        <dbReference type="PIRSR" id="PIRSR000485-1"/>
    </source>
</evidence>
<dbReference type="EMBL" id="CP097562">
    <property type="protein sequence ID" value="USF24981.1"/>
    <property type="molecule type" value="Genomic_DNA"/>
</dbReference>
<dbReference type="SUPFAM" id="SSF56235">
    <property type="entry name" value="N-terminal nucleophile aminohydrolases (Ntn hydrolases)"/>
    <property type="match status" value="1"/>
</dbReference>
<dbReference type="InterPro" id="IPR005854">
    <property type="entry name" value="PurF"/>
</dbReference>
<evidence type="ECO:0000256" key="10">
    <source>
        <dbReference type="PIRSR" id="PIRSR000485-2"/>
    </source>
</evidence>
<organism evidence="12 13">
    <name type="scientific">Mucispirillum schaedleri ASF457</name>
    <dbReference type="NCBI Taxonomy" id="1379858"/>
    <lineage>
        <taxon>Bacteria</taxon>
        <taxon>Pseudomonadati</taxon>
        <taxon>Deferribacterota</taxon>
        <taxon>Deferribacteres</taxon>
        <taxon>Deferribacterales</taxon>
        <taxon>Mucispirillaceae</taxon>
        <taxon>Mucispirillum</taxon>
    </lineage>
</organism>
<feature type="binding site" evidence="7 11">
    <location>
        <position position="446"/>
    </location>
    <ligand>
        <name>[4Fe-4S] cluster</name>
        <dbReference type="ChEBI" id="CHEBI:49883"/>
    </ligand>
</feature>
<dbReference type="eggNOG" id="COG0034">
    <property type="taxonomic scope" value="Bacteria"/>
</dbReference>
<feature type="binding site" evidence="7 10">
    <location>
        <position position="357"/>
    </location>
    <ligand>
        <name>Mg(2+)</name>
        <dbReference type="ChEBI" id="CHEBI:18420"/>
    </ligand>
</feature>
<evidence type="ECO:0000313" key="13">
    <source>
        <dbReference type="Proteomes" id="UP000017429"/>
    </source>
</evidence>
<proteinExistence type="inferred from homology"/>
<evidence type="ECO:0000256" key="2">
    <source>
        <dbReference type="ARBA" id="ARBA00010138"/>
    </source>
</evidence>
<keyword evidence="7 10" id="KW-0479">Metal-binding</keyword>